<dbReference type="EMBL" id="CAIIXF020000001">
    <property type="protein sequence ID" value="CAH1772544.1"/>
    <property type="molecule type" value="Genomic_DNA"/>
</dbReference>
<evidence type="ECO:0000313" key="1">
    <source>
        <dbReference type="EMBL" id="CAH1772544.1"/>
    </source>
</evidence>
<dbReference type="Proteomes" id="UP000749559">
    <property type="component" value="Unassembled WGS sequence"/>
</dbReference>
<protein>
    <submittedName>
        <fullName evidence="1">Uncharacterized protein</fullName>
    </submittedName>
</protein>
<evidence type="ECO:0000313" key="2">
    <source>
        <dbReference type="Proteomes" id="UP000749559"/>
    </source>
</evidence>
<reference evidence="1" key="1">
    <citation type="submission" date="2022-03" db="EMBL/GenBank/DDBJ databases">
        <authorList>
            <person name="Martin C."/>
        </authorList>
    </citation>
    <scope>NUCLEOTIDE SEQUENCE</scope>
</reference>
<name>A0A8J1Y9C8_OWEFU</name>
<sequence>MGCSSSKLVVPRVTYEVLPDGSVRPRRLYYAEWSSGITDSNLGTASTYLEPIARDCDDGHESPKAGTSDYETLESLGTKGCNLLKHLDKGEKTSEATPCGDKDESETDKDTTTTLVKKESISYQTMTNPRRRTPPKVYLLGSTKETILQEKDKCRVVEMRCSGKN</sequence>
<keyword evidence="2" id="KW-1185">Reference proteome</keyword>
<comment type="caution">
    <text evidence="1">The sequence shown here is derived from an EMBL/GenBank/DDBJ whole genome shotgun (WGS) entry which is preliminary data.</text>
</comment>
<organism evidence="1 2">
    <name type="scientific">Owenia fusiformis</name>
    <name type="common">Polychaete worm</name>
    <dbReference type="NCBI Taxonomy" id="6347"/>
    <lineage>
        <taxon>Eukaryota</taxon>
        <taxon>Metazoa</taxon>
        <taxon>Spiralia</taxon>
        <taxon>Lophotrochozoa</taxon>
        <taxon>Annelida</taxon>
        <taxon>Polychaeta</taxon>
        <taxon>Sedentaria</taxon>
        <taxon>Canalipalpata</taxon>
        <taxon>Sabellida</taxon>
        <taxon>Oweniida</taxon>
        <taxon>Oweniidae</taxon>
        <taxon>Owenia</taxon>
    </lineage>
</organism>
<gene>
    <name evidence="1" type="ORF">OFUS_LOCUS292</name>
</gene>
<dbReference type="AlphaFoldDB" id="A0A8J1Y9C8"/>
<proteinExistence type="predicted"/>
<accession>A0A8J1Y9C8</accession>